<dbReference type="InterPro" id="IPR028978">
    <property type="entry name" value="Chorismate_lyase_/UTRA_dom_sf"/>
</dbReference>
<protein>
    <submittedName>
        <fullName evidence="5">Transcriptional regulator, GntR family</fullName>
    </submittedName>
</protein>
<accession>A0A455R304</accession>
<dbReference type="Pfam" id="PF07702">
    <property type="entry name" value="UTRA"/>
    <property type="match status" value="1"/>
</dbReference>
<dbReference type="AlphaFoldDB" id="A0A455R304"/>
<dbReference type="SMART" id="SM00866">
    <property type="entry name" value="UTRA"/>
    <property type="match status" value="1"/>
</dbReference>
<feature type="domain" description="HTH gntR-type" evidence="4">
    <location>
        <begin position="23"/>
        <end position="91"/>
    </location>
</feature>
<keyword evidence="2" id="KW-0238">DNA-binding</keyword>
<dbReference type="Gene3D" id="1.10.10.10">
    <property type="entry name" value="Winged helix-like DNA-binding domain superfamily/Winged helix DNA-binding domain"/>
    <property type="match status" value="1"/>
</dbReference>
<dbReference type="InterPro" id="IPR036390">
    <property type="entry name" value="WH_DNA-bd_sf"/>
</dbReference>
<dbReference type="SUPFAM" id="SSF64288">
    <property type="entry name" value="Chorismate lyase-like"/>
    <property type="match status" value="1"/>
</dbReference>
<dbReference type="InterPro" id="IPR036388">
    <property type="entry name" value="WH-like_DNA-bd_sf"/>
</dbReference>
<evidence type="ECO:0000259" key="4">
    <source>
        <dbReference type="PROSITE" id="PS50949"/>
    </source>
</evidence>
<reference evidence="5" key="1">
    <citation type="submission" date="2015-07" db="EMBL/GenBank/DDBJ databases">
        <title>Novel operon containing particulate methane monooxygenase-type genes and epoxyalkane:coenzyme M transferase gene in ethylene-assimilating marine bacterium, Haliea sp. ETY-M.</title>
        <authorList>
            <person name="Suzuki T."/>
            <person name="Habe H."/>
            <person name="Nakajima-Kambe T."/>
            <person name="Fuse H."/>
        </authorList>
    </citation>
    <scope>NUCLEOTIDE SEQUENCE</scope>
    <source>
        <strain evidence="5">ETY-M</strain>
    </source>
</reference>
<dbReference type="PRINTS" id="PR00035">
    <property type="entry name" value="HTHGNTR"/>
</dbReference>
<dbReference type="GO" id="GO:0003677">
    <property type="term" value="F:DNA binding"/>
    <property type="evidence" value="ECO:0007669"/>
    <property type="project" value="UniProtKB-KW"/>
</dbReference>
<dbReference type="Pfam" id="PF00392">
    <property type="entry name" value="GntR"/>
    <property type="match status" value="1"/>
</dbReference>
<dbReference type="Gene3D" id="3.40.1410.10">
    <property type="entry name" value="Chorismate lyase-like"/>
    <property type="match status" value="1"/>
</dbReference>
<dbReference type="CDD" id="cd07377">
    <property type="entry name" value="WHTH_GntR"/>
    <property type="match status" value="1"/>
</dbReference>
<keyword evidence="1" id="KW-0805">Transcription regulation</keyword>
<dbReference type="SUPFAM" id="SSF46785">
    <property type="entry name" value="Winged helix' DNA-binding domain"/>
    <property type="match status" value="1"/>
</dbReference>
<evidence type="ECO:0000256" key="1">
    <source>
        <dbReference type="ARBA" id="ARBA00023015"/>
    </source>
</evidence>
<organism evidence="5">
    <name type="scientific">Haliea sp. ETY-M</name>
    <dbReference type="NCBI Taxonomy" id="1055105"/>
    <lineage>
        <taxon>Bacteria</taxon>
        <taxon>Pseudomonadati</taxon>
        <taxon>Pseudomonadota</taxon>
        <taxon>Gammaproteobacteria</taxon>
        <taxon>Cellvibrionales</taxon>
        <taxon>Halieaceae</taxon>
        <taxon>Haliea</taxon>
    </lineage>
</organism>
<dbReference type="InterPro" id="IPR011663">
    <property type="entry name" value="UTRA"/>
</dbReference>
<dbReference type="InterPro" id="IPR050679">
    <property type="entry name" value="Bact_HTH_transcr_reg"/>
</dbReference>
<dbReference type="GO" id="GO:0003700">
    <property type="term" value="F:DNA-binding transcription factor activity"/>
    <property type="evidence" value="ECO:0007669"/>
    <property type="project" value="InterPro"/>
</dbReference>
<proteinExistence type="predicted"/>
<name>A0A455R304_9GAMM</name>
<evidence type="ECO:0000313" key="5">
    <source>
        <dbReference type="EMBL" id="BBD50079.1"/>
    </source>
</evidence>
<dbReference type="InterPro" id="IPR000524">
    <property type="entry name" value="Tscrpt_reg_HTH_GntR"/>
</dbReference>
<dbReference type="PANTHER" id="PTHR44846">
    <property type="entry name" value="MANNOSYL-D-GLYCERATE TRANSPORT/METABOLISM SYSTEM REPRESSOR MNGR-RELATED"/>
    <property type="match status" value="1"/>
</dbReference>
<dbReference type="PANTHER" id="PTHR44846:SF17">
    <property type="entry name" value="GNTR-FAMILY TRANSCRIPTIONAL REGULATOR"/>
    <property type="match status" value="1"/>
</dbReference>
<keyword evidence="3" id="KW-0804">Transcription</keyword>
<sequence>MSEALAALLGVAAVPPLSKEAPTPLYYQLYRSLKDAILSGSVPEGAQMPTEQQLADACGVSRITAKRAMDELADETLVERRRGKGTHVIYHYEPKPVEAPLVGMLQEIESMARHSDARVISMRRAPPPEPIAALLGLATNDKALALERVRSRDGKPFGHYASWTAGLDGGLRKGDFRTTPRLEIFRRHGLRITHVTQTISAAAATPVLAELLDTDVGAPLIQLTRHSFTTEDGAERMVDYLHTHYHPGRFQYQMDLRLDG</sequence>
<dbReference type="GO" id="GO:0045892">
    <property type="term" value="P:negative regulation of DNA-templated transcription"/>
    <property type="evidence" value="ECO:0007669"/>
    <property type="project" value="TreeGrafter"/>
</dbReference>
<evidence type="ECO:0000256" key="3">
    <source>
        <dbReference type="ARBA" id="ARBA00023163"/>
    </source>
</evidence>
<dbReference type="EMBL" id="LC064121">
    <property type="protein sequence ID" value="BBD50079.1"/>
    <property type="molecule type" value="Genomic_DNA"/>
</dbReference>
<dbReference type="SMART" id="SM00345">
    <property type="entry name" value="HTH_GNTR"/>
    <property type="match status" value="1"/>
</dbReference>
<evidence type="ECO:0000256" key="2">
    <source>
        <dbReference type="ARBA" id="ARBA00023125"/>
    </source>
</evidence>
<dbReference type="PROSITE" id="PS50949">
    <property type="entry name" value="HTH_GNTR"/>
    <property type="match status" value="1"/>
</dbReference>